<dbReference type="OrthoDB" id="5328412at2759"/>
<keyword evidence="3" id="KW-1185">Reference proteome</keyword>
<gene>
    <name evidence="2" type="ORF">K432DRAFT_400279</name>
</gene>
<evidence type="ECO:0000313" key="2">
    <source>
        <dbReference type="EMBL" id="OCK85426.1"/>
    </source>
</evidence>
<dbReference type="Gene3D" id="1.25.40.10">
    <property type="entry name" value="Tetratricopeptide repeat domain"/>
    <property type="match status" value="1"/>
</dbReference>
<reference evidence="2 3" key="1">
    <citation type="journal article" date="2016" name="Nat. Commun.">
        <title>Ectomycorrhizal ecology is imprinted in the genome of the dominant symbiotic fungus Cenococcum geophilum.</title>
        <authorList>
            <consortium name="DOE Joint Genome Institute"/>
            <person name="Peter M."/>
            <person name="Kohler A."/>
            <person name="Ohm R.A."/>
            <person name="Kuo A."/>
            <person name="Krutzmann J."/>
            <person name="Morin E."/>
            <person name="Arend M."/>
            <person name="Barry K.W."/>
            <person name="Binder M."/>
            <person name="Choi C."/>
            <person name="Clum A."/>
            <person name="Copeland A."/>
            <person name="Grisel N."/>
            <person name="Haridas S."/>
            <person name="Kipfer T."/>
            <person name="LaButti K."/>
            <person name="Lindquist E."/>
            <person name="Lipzen A."/>
            <person name="Maire R."/>
            <person name="Meier B."/>
            <person name="Mihaltcheva S."/>
            <person name="Molinier V."/>
            <person name="Murat C."/>
            <person name="Poggeler S."/>
            <person name="Quandt C.A."/>
            <person name="Sperisen C."/>
            <person name="Tritt A."/>
            <person name="Tisserant E."/>
            <person name="Crous P.W."/>
            <person name="Henrissat B."/>
            <person name="Nehls U."/>
            <person name="Egli S."/>
            <person name="Spatafora J.W."/>
            <person name="Grigoriev I.V."/>
            <person name="Martin F.M."/>
        </authorList>
    </citation>
    <scope>NUCLEOTIDE SEQUENCE [LARGE SCALE GENOMIC DNA]</scope>
    <source>
        <strain evidence="2 3">CBS 459.81</strain>
    </source>
</reference>
<organism evidence="2 3">
    <name type="scientific">Lepidopterella palustris CBS 459.81</name>
    <dbReference type="NCBI Taxonomy" id="1314670"/>
    <lineage>
        <taxon>Eukaryota</taxon>
        <taxon>Fungi</taxon>
        <taxon>Dikarya</taxon>
        <taxon>Ascomycota</taxon>
        <taxon>Pezizomycotina</taxon>
        <taxon>Dothideomycetes</taxon>
        <taxon>Pleosporomycetidae</taxon>
        <taxon>Mytilinidiales</taxon>
        <taxon>Argynnaceae</taxon>
        <taxon>Lepidopterella</taxon>
    </lineage>
</organism>
<evidence type="ECO:0000313" key="3">
    <source>
        <dbReference type="Proteomes" id="UP000250266"/>
    </source>
</evidence>
<dbReference type="EMBL" id="KV744819">
    <property type="protein sequence ID" value="OCK85426.1"/>
    <property type="molecule type" value="Genomic_DNA"/>
</dbReference>
<evidence type="ECO:0008006" key="4">
    <source>
        <dbReference type="Google" id="ProtNLM"/>
    </source>
</evidence>
<feature type="region of interest" description="Disordered" evidence="1">
    <location>
        <begin position="200"/>
        <end position="219"/>
    </location>
</feature>
<protein>
    <recommendedName>
        <fullName evidence="4">TPR-like protein</fullName>
    </recommendedName>
</protein>
<name>A0A8E2EJY6_9PEZI</name>
<feature type="region of interest" description="Disordered" evidence="1">
    <location>
        <begin position="285"/>
        <end position="319"/>
    </location>
</feature>
<evidence type="ECO:0000256" key="1">
    <source>
        <dbReference type="SAM" id="MobiDB-lite"/>
    </source>
</evidence>
<dbReference type="Proteomes" id="UP000250266">
    <property type="component" value="Unassembled WGS sequence"/>
</dbReference>
<dbReference type="AlphaFoldDB" id="A0A8E2EJY6"/>
<proteinExistence type="predicted"/>
<feature type="compositionally biased region" description="Polar residues" evidence="1">
    <location>
        <begin position="210"/>
        <end position="219"/>
    </location>
</feature>
<accession>A0A8E2EJY6</accession>
<dbReference type="SUPFAM" id="SSF48452">
    <property type="entry name" value="TPR-like"/>
    <property type="match status" value="1"/>
</dbReference>
<feature type="region of interest" description="Disordered" evidence="1">
    <location>
        <begin position="1"/>
        <end position="26"/>
    </location>
</feature>
<sequence length="559" mass="60771">MPPKRKEFLKGGFKHGKKKPKEPDTENDFLEAADEYEQGGGKWKAGDAAKATRFFNHAIDTYNAGLQRYPGSFDLAYNKANLQYQMSQDTRIASQLGSTIDLLQETLESHRYALKLNQENADILFNTGQVLTSLAEALLEHAKSDEDEGPSKVAAKSLLEEAVQKFSECLTRQELEFSEAQRQIAELQEQDEVIAVDESASAAEAAPSDTMETFSNSSDTPGDWAIVVEPVTAESLLDTAIAQLGSLTALVGLYSFPDVNMLNRISEIATPMINTKIPQYISLIQPPSQDLEPGPTPGPSLTLPSHDPSSQEPKTSAKDDALVASANYRAAVLEALYRINLLDTSTYAAQLTDAFKPLILSASSSGTDLEPAAINAISAYADAVLGFAAAISDAGFQDAVHDTPENNKILWTALSTTQSYLGRLTSPATTASLSPARLADIFIARGDVDLLRFRLAKTPMPLQEWAKSAKTLIANAGVYYRGARTYAERAGATDVQGIANMKAEVAEILRKEANGSAAGMEPMPRVWQDDMDKVLRGMVEEGLLEKAWIERIRMIIVEE</sequence>
<dbReference type="InterPro" id="IPR011990">
    <property type="entry name" value="TPR-like_helical_dom_sf"/>
</dbReference>